<proteinExistence type="predicted"/>
<dbReference type="Proteomes" id="UP001341281">
    <property type="component" value="Chromosome 01"/>
</dbReference>
<accession>A0AAQ3PRI9</accession>
<feature type="region of interest" description="Disordered" evidence="1">
    <location>
        <begin position="1"/>
        <end position="50"/>
    </location>
</feature>
<dbReference type="AlphaFoldDB" id="A0AAQ3PRI9"/>
<keyword evidence="3" id="KW-1185">Reference proteome</keyword>
<protein>
    <submittedName>
        <fullName evidence="2">Uncharacterized protein</fullName>
    </submittedName>
</protein>
<evidence type="ECO:0000313" key="2">
    <source>
        <dbReference type="EMBL" id="WVZ55016.1"/>
    </source>
</evidence>
<gene>
    <name evidence="2" type="ORF">U9M48_005735</name>
</gene>
<dbReference type="EMBL" id="CP144745">
    <property type="protein sequence ID" value="WVZ55016.1"/>
    <property type="molecule type" value="Genomic_DNA"/>
</dbReference>
<organism evidence="2 3">
    <name type="scientific">Paspalum notatum var. saurae</name>
    <dbReference type="NCBI Taxonomy" id="547442"/>
    <lineage>
        <taxon>Eukaryota</taxon>
        <taxon>Viridiplantae</taxon>
        <taxon>Streptophyta</taxon>
        <taxon>Embryophyta</taxon>
        <taxon>Tracheophyta</taxon>
        <taxon>Spermatophyta</taxon>
        <taxon>Magnoliopsida</taxon>
        <taxon>Liliopsida</taxon>
        <taxon>Poales</taxon>
        <taxon>Poaceae</taxon>
        <taxon>PACMAD clade</taxon>
        <taxon>Panicoideae</taxon>
        <taxon>Andropogonodae</taxon>
        <taxon>Paspaleae</taxon>
        <taxon>Paspalinae</taxon>
        <taxon>Paspalum</taxon>
    </lineage>
</organism>
<sequence>MLRRAPRGIEIRRGGAARSGSDGTPPELRASTREEGAREGAAPRWQRDLAAVPPHPVAPLTIPRSGLFIGGGWREPSLGRRLPVVNLAPEATIGSSGPSSSSSSPLSPNRPDSILLAQCATPAMLCWELSLIQAIFSLLGVQVCFSSKSVIVEFGMSIPAVWHVCLSAAA</sequence>
<reference evidence="2 3" key="1">
    <citation type="submission" date="2024-02" db="EMBL/GenBank/DDBJ databases">
        <title>High-quality chromosome-scale genome assembly of Pensacola bahiagrass (Paspalum notatum Flugge var. saurae).</title>
        <authorList>
            <person name="Vega J.M."/>
            <person name="Podio M."/>
            <person name="Orjuela J."/>
            <person name="Siena L.A."/>
            <person name="Pessino S.C."/>
            <person name="Combes M.C."/>
            <person name="Mariac C."/>
            <person name="Albertini E."/>
            <person name="Pupilli F."/>
            <person name="Ortiz J.P.A."/>
            <person name="Leblanc O."/>
        </authorList>
    </citation>
    <scope>NUCLEOTIDE SEQUENCE [LARGE SCALE GENOMIC DNA]</scope>
    <source>
        <strain evidence="2">R1</strain>
        <tissue evidence="2">Leaf</tissue>
    </source>
</reference>
<name>A0AAQ3PRI9_PASNO</name>
<evidence type="ECO:0000313" key="3">
    <source>
        <dbReference type="Proteomes" id="UP001341281"/>
    </source>
</evidence>
<evidence type="ECO:0000256" key="1">
    <source>
        <dbReference type="SAM" id="MobiDB-lite"/>
    </source>
</evidence>